<dbReference type="InterPro" id="IPR002938">
    <property type="entry name" value="FAD-bd"/>
</dbReference>
<dbReference type="SUPFAM" id="SSF51905">
    <property type="entry name" value="FAD/NAD(P)-binding domain"/>
    <property type="match status" value="1"/>
</dbReference>
<evidence type="ECO:0000313" key="6">
    <source>
        <dbReference type="Proteomes" id="UP000637578"/>
    </source>
</evidence>
<evidence type="ECO:0000256" key="2">
    <source>
        <dbReference type="ARBA" id="ARBA00022630"/>
    </source>
</evidence>
<feature type="domain" description="FAD-binding" evidence="4">
    <location>
        <begin position="3"/>
        <end position="372"/>
    </location>
</feature>
<proteinExistence type="predicted"/>
<accession>A0A8J3C6U2</accession>
<dbReference type="Pfam" id="PF21274">
    <property type="entry name" value="Rng_hyd_C"/>
    <property type="match status" value="1"/>
</dbReference>
<dbReference type="Pfam" id="PF01494">
    <property type="entry name" value="FAD_binding_3"/>
    <property type="match status" value="1"/>
</dbReference>
<comment type="caution">
    <text evidence="5">The sequence shown here is derived from an EMBL/GenBank/DDBJ whole genome shotgun (WGS) entry which is preliminary data.</text>
</comment>
<protein>
    <submittedName>
        <fullName evidence="5">FAD-dependent oxidoreductase</fullName>
    </submittedName>
</protein>
<dbReference type="InterPro" id="IPR050641">
    <property type="entry name" value="RIFMO-like"/>
</dbReference>
<evidence type="ECO:0000256" key="1">
    <source>
        <dbReference type="ARBA" id="ARBA00001974"/>
    </source>
</evidence>
<dbReference type="GO" id="GO:0016709">
    <property type="term" value="F:oxidoreductase activity, acting on paired donors, with incorporation or reduction of molecular oxygen, NAD(P)H as one donor, and incorporation of one atom of oxygen"/>
    <property type="evidence" value="ECO:0007669"/>
    <property type="project" value="UniProtKB-ARBA"/>
</dbReference>
<dbReference type="Gene3D" id="3.50.50.60">
    <property type="entry name" value="FAD/NAD(P)-binding domain"/>
    <property type="match status" value="2"/>
</dbReference>
<keyword evidence="6" id="KW-1185">Reference proteome</keyword>
<keyword evidence="3" id="KW-0274">FAD</keyword>
<reference evidence="5" key="1">
    <citation type="journal article" date="2014" name="Int. J. Syst. Evol. Microbiol.">
        <title>Complete genome sequence of Corynebacterium casei LMG S-19264T (=DSM 44701T), isolated from a smear-ripened cheese.</title>
        <authorList>
            <consortium name="US DOE Joint Genome Institute (JGI-PGF)"/>
            <person name="Walter F."/>
            <person name="Albersmeier A."/>
            <person name="Kalinowski J."/>
            <person name="Ruckert C."/>
        </authorList>
    </citation>
    <scope>NUCLEOTIDE SEQUENCE</scope>
    <source>
        <strain evidence="5">CGMCC 4.5737</strain>
    </source>
</reference>
<name>A0A8J3C6U2_9PSEU</name>
<organism evidence="5 6">
    <name type="scientific">Longimycelium tulufanense</name>
    <dbReference type="NCBI Taxonomy" id="907463"/>
    <lineage>
        <taxon>Bacteria</taxon>
        <taxon>Bacillati</taxon>
        <taxon>Actinomycetota</taxon>
        <taxon>Actinomycetes</taxon>
        <taxon>Pseudonocardiales</taxon>
        <taxon>Pseudonocardiaceae</taxon>
        <taxon>Longimycelium</taxon>
    </lineage>
</organism>
<dbReference type="Gene3D" id="3.30.70.2450">
    <property type="match status" value="1"/>
</dbReference>
<dbReference type="Gene3D" id="3.40.30.120">
    <property type="match status" value="1"/>
</dbReference>
<evidence type="ECO:0000256" key="3">
    <source>
        <dbReference type="ARBA" id="ARBA00022827"/>
    </source>
</evidence>
<dbReference type="PRINTS" id="PR00420">
    <property type="entry name" value="RNGMNOXGNASE"/>
</dbReference>
<dbReference type="GO" id="GO:0071949">
    <property type="term" value="F:FAD binding"/>
    <property type="evidence" value="ECO:0007669"/>
    <property type="project" value="InterPro"/>
</dbReference>
<evidence type="ECO:0000259" key="4">
    <source>
        <dbReference type="Pfam" id="PF01494"/>
    </source>
</evidence>
<keyword evidence="2" id="KW-0285">Flavoprotein</keyword>
<gene>
    <name evidence="5" type="ORF">GCM10012275_13700</name>
</gene>
<dbReference type="PANTHER" id="PTHR43004">
    <property type="entry name" value="TRK SYSTEM POTASSIUM UPTAKE PROTEIN"/>
    <property type="match status" value="1"/>
</dbReference>
<dbReference type="InterPro" id="IPR036188">
    <property type="entry name" value="FAD/NAD-bd_sf"/>
</dbReference>
<dbReference type="Proteomes" id="UP000637578">
    <property type="component" value="Unassembled WGS sequence"/>
</dbReference>
<dbReference type="EMBL" id="BMMK01000004">
    <property type="protein sequence ID" value="GGM43953.1"/>
    <property type="molecule type" value="Genomic_DNA"/>
</dbReference>
<comment type="cofactor">
    <cofactor evidence="1">
        <name>FAD</name>
        <dbReference type="ChEBI" id="CHEBI:57692"/>
    </cofactor>
</comment>
<dbReference type="RefSeq" id="WP_189055047.1">
    <property type="nucleotide sequence ID" value="NZ_BMMK01000004.1"/>
</dbReference>
<dbReference type="AlphaFoldDB" id="A0A8J3C6U2"/>
<sequence>MDFDVVVAGAGPVGLLLACELAVGGASVVVLERRPDVDQTMKAGAVGGLAAEALVRLGLGERLERVQWDRGSAVIEMMRESDPELDATLRAADAEGRLDEVTSEIHPFRRVRGHFGGLYMTRPPSPAEEAERAYLFVAQQEIEYALADRARELGVPVWREHPLDGFRQDEDGVAVEVGGLDVPLRAGYLVGCDGGRSLVRKLAGFDFPGTEPTITGHQAIVDLDEPDKLLPMGWRRTATGVLAYGPVAGRVLTVEFDGPPADRDVPITAEEIEASLRRVSGTDVRVTAVRSATRFTDNARRASTYRKGRVLLAGDAAHVHPPFGGQGLTLGLMDAANLGWKLAATVAGWAPDGLLDTYTAERRLAAERVLQNNRAQVALMRPGPQTTALREVFAEMMEQDEVLRFLQNMLSGREIRYPVPDDAHPFVGWHMNEGKVVVEGREPASLAELMGSGRGVLLDFGYGADVAGWSDRVDVFRVAEADRTDLSAVLIRRDGYVAWAADWGEPNPEGLAKALHTWFGAPLYW</sequence>
<reference evidence="5" key="2">
    <citation type="submission" date="2020-09" db="EMBL/GenBank/DDBJ databases">
        <authorList>
            <person name="Sun Q."/>
            <person name="Zhou Y."/>
        </authorList>
    </citation>
    <scope>NUCLEOTIDE SEQUENCE</scope>
    <source>
        <strain evidence="5">CGMCC 4.5737</strain>
    </source>
</reference>
<dbReference type="PANTHER" id="PTHR43004:SF19">
    <property type="entry name" value="BINDING MONOOXYGENASE, PUTATIVE (JCVI)-RELATED"/>
    <property type="match status" value="1"/>
</dbReference>
<evidence type="ECO:0000313" key="5">
    <source>
        <dbReference type="EMBL" id="GGM43953.1"/>
    </source>
</evidence>